<evidence type="ECO:0000256" key="6">
    <source>
        <dbReference type="ARBA" id="ARBA00023004"/>
    </source>
</evidence>
<comment type="similarity">
    <text evidence="2">Belongs to the TfdA dioxygenase family.</text>
</comment>
<proteinExistence type="inferred from homology"/>
<dbReference type="Pfam" id="PF02668">
    <property type="entry name" value="TauD"/>
    <property type="match status" value="1"/>
</dbReference>
<organism evidence="8 9">
    <name type="scientific">Ottowia thiooxydans</name>
    <dbReference type="NCBI Taxonomy" id="219182"/>
    <lineage>
        <taxon>Bacteria</taxon>
        <taxon>Pseudomonadati</taxon>
        <taxon>Pseudomonadota</taxon>
        <taxon>Betaproteobacteria</taxon>
        <taxon>Burkholderiales</taxon>
        <taxon>Comamonadaceae</taxon>
        <taxon>Ottowia</taxon>
    </lineage>
</organism>
<evidence type="ECO:0000313" key="8">
    <source>
        <dbReference type="EMBL" id="MET4577163.1"/>
    </source>
</evidence>
<dbReference type="Gene3D" id="3.60.130.10">
    <property type="entry name" value="Clavaminate synthase-like"/>
    <property type="match status" value="1"/>
</dbReference>
<evidence type="ECO:0000313" key="9">
    <source>
        <dbReference type="Proteomes" id="UP001549320"/>
    </source>
</evidence>
<evidence type="ECO:0000256" key="1">
    <source>
        <dbReference type="ARBA" id="ARBA00001954"/>
    </source>
</evidence>
<name>A0ABV2Q7Z8_9BURK</name>
<feature type="domain" description="TauD/TfdA-like" evidence="7">
    <location>
        <begin position="17"/>
        <end position="283"/>
    </location>
</feature>
<keyword evidence="3" id="KW-0479">Metal-binding</keyword>
<dbReference type="SUPFAM" id="SSF51197">
    <property type="entry name" value="Clavaminate synthase-like"/>
    <property type="match status" value="1"/>
</dbReference>
<keyword evidence="5" id="KW-0560">Oxidoreductase</keyword>
<dbReference type="InterPro" id="IPR051178">
    <property type="entry name" value="TfdA_dioxygenase"/>
</dbReference>
<keyword evidence="9" id="KW-1185">Reference proteome</keyword>
<comment type="caution">
    <text evidence="8">The sequence shown here is derived from an EMBL/GenBank/DDBJ whole genome shotgun (WGS) entry which is preliminary data.</text>
</comment>
<dbReference type="PANTHER" id="PTHR43779:SF2">
    <property type="entry name" value="ALPHA-KETOGLUTARATE-DEPENDENT XANTHINE DIOXYGENASE XAN1"/>
    <property type="match status" value="1"/>
</dbReference>
<reference evidence="8 9" key="1">
    <citation type="submission" date="2024-06" db="EMBL/GenBank/DDBJ databases">
        <title>Sorghum-associated microbial communities from plants grown in Nebraska, USA.</title>
        <authorList>
            <person name="Schachtman D."/>
        </authorList>
    </citation>
    <scope>NUCLEOTIDE SEQUENCE [LARGE SCALE GENOMIC DNA]</scope>
    <source>
        <strain evidence="8 9">2709</strain>
    </source>
</reference>
<dbReference type="InterPro" id="IPR003819">
    <property type="entry name" value="TauD/TfdA-like"/>
</dbReference>
<dbReference type="EMBL" id="JBEPSH010000004">
    <property type="protein sequence ID" value="MET4577163.1"/>
    <property type="molecule type" value="Genomic_DNA"/>
</dbReference>
<evidence type="ECO:0000256" key="5">
    <source>
        <dbReference type="ARBA" id="ARBA00023002"/>
    </source>
</evidence>
<keyword evidence="4 8" id="KW-0223">Dioxygenase</keyword>
<dbReference type="GO" id="GO:0051213">
    <property type="term" value="F:dioxygenase activity"/>
    <property type="evidence" value="ECO:0007669"/>
    <property type="project" value="UniProtKB-KW"/>
</dbReference>
<accession>A0ABV2Q7Z8</accession>
<protein>
    <submittedName>
        <fullName evidence="8">Alpha-ketoglutarate-dependent taurine dioxygenase</fullName>
    </submittedName>
</protein>
<gene>
    <name evidence="8" type="ORF">ABIE13_002274</name>
</gene>
<dbReference type="RefSeq" id="WP_354443322.1">
    <property type="nucleotide sequence ID" value="NZ_JBEPSH010000004.1"/>
</dbReference>
<keyword evidence="6" id="KW-0408">Iron</keyword>
<evidence type="ECO:0000256" key="3">
    <source>
        <dbReference type="ARBA" id="ARBA00022723"/>
    </source>
</evidence>
<sequence length="291" mass="32328">MLQPVSATRLPAMSALEVTPIGETFGTRVRGEQLQQLRAYPEDVQTIQKLLSHRGVVVLSGVSINAEQFVDLGQLFGAVRPARIQDKSLSPPASEYVFVGRRTADNIPTQLTRADVAHIWHVDYSTAGPIPKLAAQYTVNVNQGGGWLSFTDMRKAYASLPRETQEKLRGLGAVHYEHPVGVDVEPPGQAVALTWQERHKGAIHPLVMNDASGIPMLCLPARPDSPVQGMDEKQSAEFLQLLWSHALSHGEPWEIEPQTGDIVIWNNHAIAHKRSEWPLEKERLVWFITTH</sequence>
<dbReference type="InterPro" id="IPR042098">
    <property type="entry name" value="TauD-like_sf"/>
</dbReference>
<dbReference type="PANTHER" id="PTHR43779">
    <property type="entry name" value="DIOXYGENASE RV0097-RELATED"/>
    <property type="match status" value="1"/>
</dbReference>
<evidence type="ECO:0000259" key="7">
    <source>
        <dbReference type="Pfam" id="PF02668"/>
    </source>
</evidence>
<dbReference type="Proteomes" id="UP001549320">
    <property type="component" value="Unassembled WGS sequence"/>
</dbReference>
<comment type="cofactor">
    <cofactor evidence="1">
        <name>Fe(2+)</name>
        <dbReference type="ChEBI" id="CHEBI:29033"/>
    </cofactor>
</comment>
<evidence type="ECO:0000256" key="4">
    <source>
        <dbReference type="ARBA" id="ARBA00022964"/>
    </source>
</evidence>
<evidence type="ECO:0000256" key="2">
    <source>
        <dbReference type="ARBA" id="ARBA00005896"/>
    </source>
</evidence>